<comment type="caution">
    <text evidence="2">The sequence shown here is derived from an EMBL/GenBank/DDBJ whole genome shotgun (WGS) entry which is preliminary data.</text>
</comment>
<organism evidence="2 3">
    <name type="scientific">Azospirillum oleiclasticum</name>
    <dbReference type="NCBI Taxonomy" id="2735135"/>
    <lineage>
        <taxon>Bacteria</taxon>
        <taxon>Pseudomonadati</taxon>
        <taxon>Pseudomonadota</taxon>
        <taxon>Alphaproteobacteria</taxon>
        <taxon>Rhodospirillales</taxon>
        <taxon>Azospirillaceae</taxon>
        <taxon>Azospirillum</taxon>
    </lineage>
</organism>
<dbReference type="Pfam" id="PF01814">
    <property type="entry name" value="Hemerythrin"/>
    <property type="match status" value="1"/>
</dbReference>
<accession>A0ABX2TB44</accession>
<keyword evidence="3" id="KW-1185">Reference proteome</keyword>
<reference evidence="2 3" key="1">
    <citation type="submission" date="2020-05" db="EMBL/GenBank/DDBJ databases">
        <title>Azospirillum oleiclasticum sp. nov, a nitrogen-fixing and heavy crude oil-emulsifying bacterium isolated from the crude oil of Yumen Oilfield.</title>
        <authorList>
            <person name="Wu D."/>
            <person name="Cai M."/>
            <person name="Zhang X."/>
        </authorList>
    </citation>
    <scope>NUCLEOTIDE SEQUENCE [LARGE SCALE GENOMIC DNA]</scope>
    <source>
        <strain evidence="2 3">ROY-1-1-2</strain>
    </source>
</reference>
<dbReference type="PANTHER" id="PTHR35585:SF1">
    <property type="entry name" value="HHE DOMAIN PROTEIN (AFU_ORTHOLOGUE AFUA_4G00730)"/>
    <property type="match status" value="1"/>
</dbReference>
<protein>
    <submittedName>
        <fullName evidence="2">Hemerythrin domain-containing protein</fullName>
    </submittedName>
</protein>
<dbReference type="RefSeq" id="WP_180283341.1">
    <property type="nucleotide sequence ID" value="NZ_JABFDB010000012.1"/>
</dbReference>
<gene>
    <name evidence="2" type="ORF">HND93_17780</name>
</gene>
<dbReference type="InterPro" id="IPR012312">
    <property type="entry name" value="Hemerythrin-like"/>
</dbReference>
<feature type="domain" description="Hemerythrin-like" evidence="1">
    <location>
        <begin position="3"/>
        <end position="116"/>
    </location>
</feature>
<evidence type="ECO:0000313" key="3">
    <source>
        <dbReference type="Proteomes" id="UP000584642"/>
    </source>
</evidence>
<dbReference type="EMBL" id="JABFDB010000012">
    <property type="protein sequence ID" value="NYZ21566.1"/>
    <property type="molecule type" value="Genomic_DNA"/>
</dbReference>
<dbReference type="Proteomes" id="UP000584642">
    <property type="component" value="Unassembled WGS sequence"/>
</dbReference>
<name>A0ABX2TB44_9PROT</name>
<dbReference type="PANTHER" id="PTHR35585">
    <property type="entry name" value="HHE DOMAIN PROTEIN (AFU_ORTHOLOGUE AFUA_4G00730)"/>
    <property type="match status" value="1"/>
</dbReference>
<evidence type="ECO:0000313" key="2">
    <source>
        <dbReference type="EMBL" id="NYZ21566.1"/>
    </source>
</evidence>
<sequence>MDIYQRILKDHETLRALMDKAEKGKGDLRAVYDELQRELWAHAKVEETVFYAALAGSKEARSEAKEGVNEHHLINTLADELNSLEPGGENWKAKVQVLGELLRHHLDEEEEELFEEAREVLDDKRAKALGATFDERKKHALAALAPLEAH</sequence>
<evidence type="ECO:0000259" key="1">
    <source>
        <dbReference type="Pfam" id="PF01814"/>
    </source>
</evidence>
<dbReference type="Gene3D" id="1.20.120.520">
    <property type="entry name" value="nmb1532 protein domain like"/>
    <property type="match status" value="1"/>
</dbReference>
<proteinExistence type="predicted"/>